<proteinExistence type="predicted"/>
<dbReference type="SUPFAM" id="SSF51905">
    <property type="entry name" value="FAD/NAD(P)-binding domain"/>
    <property type="match status" value="2"/>
</dbReference>
<evidence type="ECO:0000313" key="6">
    <source>
        <dbReference type="EMBL" id="EKM52447.1"/>
    </source>
</evidence>
<gene>
    <name evidence="6" type="ORF">PHACADRAFT_211704</name>
</gene>
<dbReference type="InParanoid" id="K5WQ28"/>
<sequence length="582" mass="64056">MATTQHPELTKTICVIGSGAAGLITAHTLLRDGFTNVDVISRDSSAGGIWAAERVYPGLVINNVHGEFRFSHQPMPAPTNSEETGGRLSGDDMRKYMESFAERFLKGRIRYNMDVLRISRHAPSKDGASTTKGWTIDVMDRKTESQFQLDYDKVVLCSGGCSEPYTPSTLTESAAKEAGFTGPVFHSAQLRKNMDSILAAVKPITDVNPGRAIVIGGGRSAQDAAAFLANQGRKVSVVFETADAVIATQSPVPEVIRKSRLMSILSPHAELNTNLERFLHNTWVGSQITHGIWNALGSNSFSALSVPQNSPLRNSHSLFWEARTNDEGKTNPYRFHGLVAAGKIKLIAPNRVEKFGSDGHSVVLSDGTRVEADAVIVATGFKSSWGKMFDRNTLVKLGLERESASSRNINYTEETNYASLSGTTLPHPAKPNYKFPACIYRGIVPAENILEHDFAINGAIMSANNGYTFEVASHWIASYFRKDRFLDMPASVGEAVIQTERHNAWLRQRYPGAHGALSESYSGDITFFNWPQTTDALLQDMSLRTMRSGGSFLTWPFKSIDISEIADLTEEREEKRISQPVW</sequence>
<dbReference type="KEGG" id="pco:PHACADRAFT_211704"/>
<reference evidence="6 7" key="1">
    <citation type="journal article" date="2012" name="BMC Genomics">
        <title>Comparative genomics of the white-rot fungi, Phanerochaete carnosa and P. chrysosporium, to elucidate the genetic basis of the distinct wood types they colonize.</title>
        <authorList>
            <person name="Suzuki H."/>
            <person name="MacDonald J."/>
            <person name="Syed K."/>
            <person name="Salamov A."/>
            <person name="Hori C."/>
            <person name="Aerts A."/>
            <person name="Henrissat B."/>
            <person name="Wiebenga A."/>
            <person name="vanKuyk P.A."/>
            <person name="Barry K."/>
            <person name="Lindquist E."/>
            <person name="LaButti K."/>
            <person name="Lapidus A."/>
            <person name="Lucas S."/>
            <person name="Coutinho P."/>
            <person name="Gong Y."/>
            <person name="Samejima M."/>
            <person name="Mahadevan R."/>
            <person name="Abou-Zaid M."/>
            <person name="de Vries R.P."/>
            <person name="Igarashi K."/>
            <person name="Yadav J.S."/>
            <person name="Grigoriev I.V."/>
            <person name="Master E.R."/>
        </authorList>
    </citation>
    <scope>NUCLEOTIDE SEQUENCE [LARGE SCALE GENOMIC DNA]</scope>
    <source>
        <strain evidence="6 7">HHB-10118-sp</strain>
    </source>
</reference>
<dbReference type="GO" id="GO:0016491">
    <property type="term" value="F:oxidoreductase activity"/>
    <property type="evidence" value="ECO:0007669"/>
    <property type="project" value="UniProtKB-KW"/>
</dbReference>
<organism evidence="6 7">
    <name type="scientific">Phanerochaete carnosa (strain HHB-10118-sp)</name>
    <name type="common">White-rot fungus</name>
    <name type="synonym">Peniophora carnosa</name>
    <dbReference type="NCBI Taxonomy" id="650164"/>
    <lineage>
        <taxon>Eukaryota</taxon>
        <taxon>Fungi</taxon>
        <taxon>Dikarya</taxon>
        <taxon>Basidiomycota</taxon>
        <taxon>Agaricomycotina</taxon>
        <taxon>Agaricomycetes</taxon>
        <taxon>Polyporales</taxon>
        <taxon>Phanerochaetaceae</taxon>
        <taxon>Phanerochaete</taxon>
    </lineage>
</organism>
<dbReference type="EMBL" id="JH930475">
    <property type="protein sequence ID" value="EKM52447.1"/>
    <property type="molecule type" value="Genomic_DNA"/>
</dbReference>
<keyword evidence="2" id="KW-0274">FAD</keyword>
<dbReference type="AlphaFoldDB" id="K5WQ28"/>
<keyword evidence="7" id="KW-1185">Reference proteome</keyword>
<accession>K5WQ28</accession>
<dbReference type="OrthoDB" id="2915840at2759"/>
<evidence type="ECO:0000256" key="2">
    <source>
        <dbReference type="ARBA" id="ARBA00022827"/>
    </source>
</evidence>
<keyword evidence="3" id="KW-0560">Oxidoreductase</keyword>
<dbReference type="HOGENOM" id="CLU_035533_0_0_1"/>
<dbReference type="Pfam" id="PF07992">
    <property type="entry name" value="Pyr_redox_2"/>
    <property type="match status" value="1"/>
</dbReference>
<keyword evidence="1" id="KW-0285">Flavoprotein</keyword>
<dbReference type="GeneID" id="18913142"/>
<dbReference type="RefSeq" id="XP_007398792.1">
    <property type="nucleotide sequence ID" value="XM_007398730.1"/>
</dbReference>
<dbReference type="Gene3D" id="3.50.50.60">
    <property type="entry name" value="FAD/NAD(P)-binding domain"/>
    <property type="match status" value="2"/>
</dbReference>
<feature type="region of interest" description="Disordered" evidence="4">
    <location>
        <begin position="71"/>
        <end position="90"/>
    </location>
</feature>
<protein>
    <recommendedName>
        <fullName evidence="5">FAD/NAD(P)-binding domain-containing protein</fullName>
    </recommendedName>
</protein>
<dbReference type="InterPro" id="IPR023753">
    <property type="entry name" value="FAD/NAD-binding_dom"/>
</dbReference>
<evidence type="ECO:0000313" key="7">
    <source>
        <dbReference type="Proteomes" id="UP000008370"/>
    </source>
</evidence>
<evidence type="ECO:0000256" key="1">
    <source>
        <dbReference type="ARBA" id="ARBA00022630"/>
    </source>
</evidence>
<dbReference type="InterPro" id="IPR036188">
    <property type="entry name" value="FAD/NAD-bd_sf"/>
</dbReference>
<evidence type="ECO:0000256" key="4">
    <source>
        <dbReference type="SAM" id="MobiDB-lite"/>
    </source>
</evidence>
<dbReference type="InterPro" id="IPR050346">
    <property type="entry name" value="FMO-like"/>
</dbReference>
<dbReference type="Proteomes" id="UP000008370">
    <property type="component" value="Unassembled WGS sequence"/>
</dbReference>
<feature type="domain" description="FAD/NAD(P)-binding" evidence="5">
    <location>
        <begin position="12"/>
        <end position="242"/>
    </location>
</feature>
<dbReference type="PRINTS" id="PR00419">
    <property type="entry name" value="ADXRDTASE"/>
</dbReference>
<evidence type="ECO:0000256" key="3">
    <source>
        <dbReference type="ARBA" id="ARBA00023002"/>
    </source>
</evidence>
<evidence type="ECO:0000259" key="5">
    <source>
        <dbReference type="Pfam" id="PF07992"/>
    </source>
</evidence>
<name>K5WQ28_PHACS</name>
<dbReference type="PANTHER" id="PTHR23023">
    <property type="entry name" value="DIMETHYLANILINE MONOOXYGENASE"/>
    <property type="match status" value="1"/>
</dbReference>